<keyword evidence="3" id="KW-1185">Reference proteome</keyword>
<dbReference type="Proteomes" id="UP001632038">
    <property type="component" value="Unassembled WGS sequence"/>
</dbReference>
<name>A0ABD3E459_9LAMI</name>
<proteinExistence type="predicted"/>
<dbReference type="InterPro" id="IPR003871">
    <property type="entry name" value="RFA1B/D_OB_1st"/>
</dbReference>
<reference evidence="3" key="1">
    <citation type="journal article" date="2024" name="IScience">
        <title>Strigolactones Initiate the Formation of Haustorium-like Structures in Castilleja.</title>
        <authorList>
            <person name="Buerger M."/>
            <person name="Peterson D."/>
            <person name="Chory J."/>
        </authorList>
    </citation>
    <scope>NUCLEOTIDE SEQUENCE [LARGE SCALE GENOMIC DNA]</scope>
</reference>
<dbReference type="InterPro" id="IPR012340">
    <property type="entry name" value="NA-bd_OB-fold"/>
</dbReference>
<protein>
    <recommendedName>
        <fullName evidence="1">Replication protein A 70 kDa DNA-binding subunit B/D first OB fold domain-containing protein</fullName>
    </recommendedName>
</protein>
<dbReference type="EMBL" id="JAVIJP010000007">
    <property type="protein sequence ID" value="KAL3648562.1"/>
    <property type="molecule type" value="Genomic_DNA"/>
</dbReference>
<sequence length="56" mass="6568">MAIFSLLSELHSGKTNWEIKARVVRVYKQPIFKLQEKIGTNEMVIHDSTGRRIQLR</sequence>
<evidence type="ECO:0000313" key="3">
    <source>
        <dbReference type="Proteomes" id="UP001632038"/>
    </source>
</evidence>
<dbReference type="AlphaFoldDB" id="A0ABD3E459"/>
<evidence type="ECO:0000259" key="1">
    <source>
        <dbReference type="Pfam" id="PF02721"/>
    </source>
</evidence>
<comment type="caution">
    <text evidence="2">The sequence shown here is derived from an EMBL/GenBank/DDBJ whole genome shotgun (WGS) entry which is preliminary data.</text>
</comment>
<gene>
    <name evidence="2" type="ORF">CASFOL_004965</name>
</gene>
<evidence type="ECO:0000313" key="2">
    <source>
        <dbReference type="EMBL" id="KAL3648562.1"/>
    </source>
</evidence>
<dbReference type="Pfam" id="PF02721">
    <property type="entry name" value="DUF223"/>
    <property type="match status" value="1"/>
</dbReference>
<feature type="domain" description="Replication protein A 70 kDa DNA-binding subunit B/D first OB fold" evidence="1">
    <location>
        <begin position="4"/>
        <end position="54"/>
    </location>
</feature>
<organism evidence="2 3">
    <name type="scientific">Castilleja foliolosa</name>
    <dbReference type="NCBI Taxonomy" id="1961234"/>
    <lineage>
        <taxon>Eukaryota</taxon>
        <taxon>Viridiplantae</taxon>
        <taxon>Streptophyta</taxon>
        <taxon>Embryophyta</taxon>
        <taxon>Tracheophyta</taxon>
        <taxon>Spermatophyta</taxon>
        <taxon>Magnoliopsida</taxon>
        <taxon>eudicotyledons</taxon>
        <taxon>Gunneridae</taxon>
        <taxon>Pentapetalae</taxon>
        <taxon>asterids</taxon>
        <taxon>lamiids</taxon>
        <taxon>Lamiales</taxon>
        <taxon>Orobanchaceae</taxon>
        <taxon>Pedicularideae</taxon>
        <taxon>Castillejinae</taxon>
        <taxon>Castilleja</taxon>
    </lineage>
</organism>
<accession>A0ABD3E459</accession>
<dbReference type="Gene3D" id="2.40.50.140">
    <property type="entry name" value="Nucleic acid-binding proteins"/>
    <property type="match status" value="1"/>
</dbReference>